<dbReference type="AlphaFoldDB" id="A0AAE4AQB1"/>
<keyword evidence="3" id="KW-0804">Transcription</keyword>
<name>A0AAE4AQB1_9BACT</name>
<evidence type="ECO:0000256" key="1">
    <source>
        <dbReference type="ARBA" id="ARBA00023015"/>
    </source>
</evidence>
<comment type="caution">
    <text evidence="5">The sequence shown here is derived from an EMBL/GenBank/DDBJ whole genome shotgun (WGS) entry which is preliminary data.</text>
</comment>
<dbReference type="CDD" id="cd01392">
    <property type="entry name" value="HTH_LacI"/>
    <property type="match status" value="1"/>
</dbReference>
<dbReference type="PANTHER" id="PTHR30146:SF109">
    <property type="entry name" value="HTH-TYPE TRANSCRIPTIONAL REGULATOR GALS"/>
    <property type="match status" value="1"/>
</dbReference>
<proteinExistence type="predicted"/>
<dbReference type="PROSITE" id="PS50932">
    <property type="entry name" value="HTH_LACI_2"/>
    <property type="match status" value="1"/>
</dbReference>
<dbReference type="EMBL" id="JAUSVL010000001">
    <property type="protein sequence ID" value="MDQ0290277.1"/>
    <property type="molecule type" value="Genomic_DNA"/>
</dbReference>
<evidence type="ECO:0000256" key="3">
    <source>
        <dbReference type="ARBA" id="ARBA00023163"/>
    </source>
</evidence>
<dbReference type="Pfam" id="PF13377">
    <property type="entry name" value="Peripla_BP_3"/>
    <property type="match status" value="1"/>
</dbReference>
<protein>
    <submittedName>
        <fullName evidence="5">LacI family transcriptional regulator</fullName>
    </submittedName>
</protein>
<dbReference type="CDD" id="cd06267">
    <property type="entry name" value="PBP1_LacI_sugar_binding-like"/>
    <property type="match status" value="1"/>
</dbReference>
<evidence type="ECO:0000256" key="2">
    <source>
        <dbReference type="ARBA" id="ARBA00023125"/>
    </source>
</evidence>
<accession>A0AAE4AQB1</accession>
<dbReference type="InterPro" id="IPR028082">
    <property type="entry name" value="Peripla_BP_I"/>
</dbReference>
<keyword evidence="1" id="KW-0805">Transcription regulation</keyword>
<organism evidence="5 6">
    <name type="scientific">Oligosphaera ethanolica</name>
    <dbReference type="NCBI Taxonomy" id="760260"/>
    <lineage>
        <taxon>Bacteria</taxon>
        <taxon>Pseudomonadati</taxon>
        <taxon>Lentisphaerota</taxon>
        <taxon>Oligosphaeria</taxon>
        <taxon>Oligosphaerales</taxon>
        <taxon>Oligosphaeraceae</taxon>
        <taxon>Oligosphaera</taxon>
    </lineage>
</organism>
<dbReference type="SUPFAM" id="SSF47413">
    <property type="entry name" value="lambda repressor-like DNA-binding domains"/>
    <property type="match status" value="1"/>
</dbReference>
<evidence type="ECO:0000259" key="4">
    <source>
        <dbReference type="PROSITE" id="PS50932"/>
    </source>
</evidence>
<dbReference type="Gene3D" id="1.10.260.40">
    <property type="entry name" value="lambda repressor-like DNA-binding domains"/>
    <property type="match status" value="1"/>
</dbReference>
<dbReference type="PANTHER" id="PTHR30146">
    <property type="entry name" value="LACI-RELATED TRANSCRIPTIONAL REPRESSOR"/>
    <property type="match status" value="1"/>
</dbReference>
<dbReference type="SUPFAM" id="SSF53822">
    <property type="entry name" value="Periplasmic binding protein-like I"/>
    <property type="match status" value="1"/>
</dbReference>
<dbReference type="InterPro" id="IPR000843">
    <property type="entry name" value="HTH_LacI"/>
</dbReference>
<sequence length="342" mass="37698">MARVTIIDIARESGKSYTTVSRALSDHPRISIETKVLIRATATRLGYSPNMMAKGLVQKRTQTIGLIATELSNPVRSELIEALRRQVHASGYQLLVSGYQDEDELSSRIRDMAGRQVDGLIIGKITGVVEKKDFWPALEAALKQDIAVVTFSNATSVCVDCLCIDYVAMARKLTEHFIRKHGFRNIWYLGVDRNTIRQRGYFAAMQAAGLESAKRLFLLPAQDMQTARDAIGDLLQHESKPQAILCHNDITAIGVMNGLRQCGYSVPEDIAVAGIDNHQISSFFNPALTTAGVASERVAGAMMKLLEARLGHNHQSPAVAVHLPFETYYRESCGCCCANEEE</sequence>
<evidence type="ECO:0000313" key="5">
    <source>
        <dbReference type="EMBL" id="MDQ0290277.1"/>
    </source>
</evidence>
<dbReference type="GO" id="GO:0000976">
    <property type="term" value="F:transcription cis-regulatory region binding"/>
    <property type="evidence" value="ECO:0007669"/>
    <property type="project" value="TreeGrafter"/>
</dbReference>
<dbReference type="RefSeq" id="WP_307261709.1">
    <property type="nucleotide sequence ID" value="NZ_JAUSVL010000001.1"/>
</dbReference>
<keyword evidence="6" id="KW-1185">Reference proteome</keyword>
<feature type="domain" description="HTH lacI-type" evidence="4">
    <location>
        <begin position="4"/>
        <end position="58"/>
    </location>
</feature>
<dbReference type="InterPro" id="IPR010982">
    <property type="entry name" value="Lambda_DNA-bd_dom_sf"/>
</dbReference>
<dbReference type="Proteomes" id="UP001238163">
    <property type="component" value="Unassembled WGS sequence"/>
</dbReference>
<dbReference type="Gene3D" id="3.40.50.2300">
    <property type="match status" value="2"/>
</dbReference>
<gene>
    <name evidence="5" type="ORF">J3R75_002384</name>
</gene>
<dbReference type="Pfam" id="PF00356">
    <property type="entry name" value="LacI"/>
    <property type="match status" value="1"/>
</dbReference>
<dbReference type="InterPro" id="IPR046335">
    <property type="entry name" value="LacI/GalR-like_sensor"/>
</dbReference>
<dbReference type="GO" id="GO:0003700">
    <property type="term" value="F:DNA-binding transcription factor activity"/>
    <property type="evidence" value="ECO:0007669"/>
    <property type="project" value="TreeGrafter"/>
</dbReference>
<keyword evidence="2" id="KW-0238">DNA-binding</keyword>
<evidence type="ECO:0000313" key="6">
    <source>
        <dbReference type="Proteomes" id="UP001238163"/>
    </source>
</evidence>
<reference evidence="5" key="1">
    <citation type="submission" date="2023-07" db="EMBL/GenBank/DDBJ databases">
        <title>Genomic Encyclopedia of Type Strains, Phase IV (KMG-IV): sequencing the most valuable type-strain genomes for metagenomic binning, comparative biology and taxonomic classification.</title>
        <authorList>
            <person name="Goeker M."/>
        </authorList>
    </citation>
    <scope>NUCLEOTIDE SEQUENCE</scope>
    <source>
        <strain evidence="5">DSM 24202</strain>
    </source>
</reference>
<dbReference type="SMART" id="SM00354">
    <property type="entry name" value="HTH_LACI"/>
    <property type="match status" value="1"/>
</dbReference>